<sequence>MELTARGKVKPETTVKWVDPEHFTITMYHGGWMVKHLGYMDGIILYHYKLHGSSNAMTLLQFDDNPLAIIPSGNGSRSATIDEEPYEFDVGCSAPPTTQGSKSKAVVRDANNKARKGRNVLVDSKKRKKIVKETFTLEGIVLQKKRNE</sequence>
<proteinExistence type="predicted"/>
<organism evidence="1 2">
    <name type="scientific">Prunus armeniaca</name>
    <name type="common">Apricot</name>
    <name type="synonym">Armeniaca vulgaris</name>
    <dbReference type="NCBI Taxonomy" id="36596"/>
    <lineage>
        <taxon>Eukaryota</taxon>
        <taxon>Viridiplantae</taxon>
        <taxon>Streptophyta</taxon>
        <taxon>Embryophyta</taxon>
        <taxon>Tracheophyta</taxon>
        <taxon>Spermatophyta</taxon>
        <taxon>Magnoliopsida</taxon>
        <taxon>eudicotyledons</taxon>
        <taxon>Gunneridae</taxon>
        <taxon>Pentapetalae</taxon>
        <taxon>rosids</taxon>
        <taxon>fabids</taxon>
        <taxon>Rosales</taxon>
        <taxon>Rosaceae</taxon>
        <taxon>Amygdaloideae</taxon>
        <taxon>Amygdaleae</taxon>
        <taxon>Prunus</taxon>
    </lineage>
</organism>
<reference evidence="1 2" key="1">
    <citation type="submission" date="2020-05" db="EMBL/GenBank/DDBJ databases">
        <authorList>
            <person name="Campoy J."/>
            <person name="Schneeberger K."/>
            <person name="Spophaly S."/>
        </authorList>
    </citation>
    <scope>NUCLEOTIDE SEQUENCE [LARGE SCALE GENOMIC DNA]</scope>
    <source>
        <strain evidence="1">PruArmRojPasFocal</strain>
    </source>
</reference>
<evidence type="ECO:0000313" key="1">
    <source>
        <dbReference type="EMBL" id="CAB4289719.1"/>
    </source>
</evidence>
<dbReference type="AlphaFoldDB" id="A0A6J5VKR7"/>
<protein>
    <submittedName>
        <fullName evidence="1">Uncharacterized protein</fullName>
    </submittedName>
</protein>
<gene>
    <name evidence="1" type="ORF">CURHAP_LOCUS49180</name>
</gene>
<evidence type="ECO:0000313" key="2">
    <source>
        <dbReference type="Proteomes" id="UP000507222"/>
    </source>
</evidence>
<accession>A0A6J5VKR7</accession>
<dbReference type="EMBL" id="CAEKDK010000008">
    <property type="protein sequence ID" value="CAB4289719.1"/>
    <property type="molecule type" value="Genomic_DNA"/>
</dbReference>
<name>A0A6J5VKR7_PRUAR</name>
<dbReference type="Proteomes" id="UP000507222">
    <property type="component" value="Unassembled WGS sequence"/>
</dbReference>